<dbReference type="Pfam" id="PF17937">
    <property type="entry name" value="TetR_C_28"/>
    <property type="match status" value="1"/>
</dbReference>
<keyword evidence="1" id="KW-0805">Transcription regulation</keyword>
<reference evidence="6 7" key="1">
    <citation type="submission" date="2021-06" db="EMBL/GenBank/DDBJ databases">
        <title>FDA dAtabase for Regulatory Grade micrObial Sequences (FDA-ARGOS): Supporting development and validation of Infectious Disease Dx tests.</title>
        <authorList>
            <person name="Sproer C."/>
            <person name="Gronow S."/>
            <person name="Severitt S."/>
            <person name="Schroder I."/>
            <person name="Tallon L."/>
            <person name="Sadzewicz L."/>
            <person name="Zhao X."/>
            <person name="Boylan J."/>
            <person name="Ott S."/>
            <person name="Bowen H."/>
            <person name="Vavikolanu K."/>
            <person name="Mehta A."/>
            <person name="Aluvathingal J."/>
            <person name="Nadendla S."/>
            <person name="Lowell S."/>
            <person name="Myers T."/>
            <person name="Yan Y."/>
        </authorList>
    </citation>
    <scope>NUCLEOTIDE SEQUENCE [LARGE SCALE GENOMIC DNA]</scope>
    <source>
        <strain evidence="6 7">FDAARGOS 1424</strain>
    </source>
</reference>
<dbReference type="InterPro" id="IPR001647">
    <property type="entry name" value="HTH_TetR"/>
</dbReference>
<keyword evidence="3" id="KW-0804">Transcription</keyword>
<dbReference type="PROSITE" id="PS01081">
    <property type="entry name" value="HTH_TETR_1"/>
    <property type="match status" value="1"/>
</dbReference>
<dbReference type="InterPro" id="IPR041479">
    <property type="entry name" value="TetR_CgmR_C"/>
</dbReference>
<dbReference type="Proteomes" id="UP000683579">
    <property type="component" value="Chromosome"/>
</dbReference>
<feature type="domain" description="HTH tetR-type" evidence="5">
    <location>
        <begin position="12"/>
        <end position="72"/>
    </location>
</feature>
<dbReference type="PRINTS" id="PR00455">
    <property type="entry name" value="HTHTETR"/>
</dbReference>
<dbReference type="InterPro" id="IPR009057">
    <property type="entry name" value="Homeodomain-like_sf"/>
</dbReference>
<evidence type="ECO:0000313" key="6">
    <source>
        <dbReference type="EMBL" id="QXA43427.1"/>
    </source>
</evidence>
<dbReference type="PROSITE" id="PS50977">
    <property type="entry name" value="HTH_TETR_2"/>
    <property type="match status" value="1"/>
</dbReference>
<dbReference type="Pfam" id="PF00440">
    <property type="entry name" value="TetR_N"/>
    <property type="match status" value="1"/>
</dbReference>
<dbReference type="SUPFAM" id="SSF46689">
    <property type="entry name" value="Homeodomain-like"/>
    <property type="match status" value="1"/>
</dbReference>
<proteinExistence type="predicted"/>
<evidence type="ECO:0000313" key="7">
    <source>
        <dbReference type="Proteomes" id="UP000683579"/>
    </source>
</evidence>
<evidence type="ECO:0000256" key="2">
    <source>
        <dbReference type="ARBA" id="ARBA00023125"/>
    </source>
</evidence>
<dbReference type="EMBL" id="CP077262">
    <property type="protein sequence ID" value="QXA43427.1"/>
    <property type="molecule type" value="Genomic_DNA"/>
</dbReference>
<organism evidence="6 7">
    <name type="scientific">Citrobacter pasteurii</name>
    <dbReference type="NCBI Taxonomy" id="1563222"/>
    <lineage>
        <taxon>Bacteria</taxon>
        <taxon>Pseudomonadati</taxon>
        <taxon>Pseudomonadota</taxon>
        <taxon>Gammaproteobacteria</taxon>
        <taxon>Enterobacterales</taxon>
        <taxon>Enterobacteriaceae</taxon>
        <taxon>Citrobacter</taxon>
    </lineage>
</organism>
<protein>
    <submittedName>
        <fullName evidence="6">TetR/AcrR family transcriptional regulator</fullName>
    </submittedName>
</protein>
<dbReference type="InterPro" id="IPR036271">
    <property type="entry name" value="Tet_transcr_reg_TetR-rel_C_sf"/>
</dbReference>
<evidence type="ECO:0000259" key="5">
    <source>
        <dbReference type="PROSITE" id="PS50977"/>
    </source>
</evidence>
<evidence type="ECO:0000256" key="1">
    <source>
        <dbReference type="ARBA" id="ARBA00023015"/>
    </source>
</evidence>
<sequence length="181" mass="20350">MTINNKRKKQPEIVRATLLRCAKTLAVRSGLSAISVQAVCDQAGVTKGAFFHHFENKDALLKCVFEQMITDYSGEIDRLISADPCEKGAFTRAYLEQGFATLKNAGLMTLWKSAMDDEYIRFRWRDWYQGMLEKRGDLDDNPQLTLVRLAADGLCLSLSMQIAQGDPDNLIAKLRQMASLP</sequence>
<dbReference type="Gene3D" id="1.10.357.10">
    <property type="entry name" value="Tetracycline Repressor, domain 2"/>
    <property type="match status" value="1"/>
</dbReference>
<dbReference type="PANTHER" id="PTHR47506:SF6">
    <property type="entry name" value="HTH-TYPE TRANSCRIPTIONAL REPRESSOR NEMR"/>
    <property type="match status" value="1"/>
</dbReference>
<dbReference type="SUPFAM" id="SSF48498">
    <property type="entry name" value="Tetracyclin repressor-like, C-terminal domain"/>
    <property type="match status" value="1"/>
</dbReference>
<dbReference type="PANTHER" id="PTHR47506">
    <property type="entry name" value="TRANSCRIPTIONAL REGULATORY PROTEIN"/>
    <property type="match status" value="1"/>
</dbReference>
<evidence type="ECO:0000256" key="4">
    <source>
        <dbReference type="PROSITE-ProRule" id="PRU00335"/>
    </source>
</evidence>
<keyword evidence="2 4" id="KW-0238">DNA-binding</keyword>
<dbReference type="RefSeq" id="WP_040233554.1">
    <property type="nucleotide sequence ID" value="NZ_CDHL01000051.1"/>
</dbReference>
<dbReference type="InterPro" id="IPR023772">
    <property type="entry name" value="DNA-bd_HTH_TetR-type_CS"/>
</dbReference>
<accession>A0ABX8K3R7</accession>
<gene>
    <name evidence="6" type="ORF">I6L54_15725</name>
</gene>
<feature type="DNA-binding region" description="H-T-H motif" evidence="4">
    <location>
        <begin position="35"/>
        <end position="54"/>
    </location>
</feature>
<keyword evidence="7" id="KW-1185">Reference proteome</keyword>
<name>A0ABX8K3R7_9ENTR</name>
<evidence type="ECO:0000256" key="3">
    <source>
        <dbReference type="ARBA" id="ARBA00023163"/>
    </source>
</evidence>